<dbReference type="EMBL" id="CAFBNE010000268">
    <property type="protein sequence ID" value="CAB4976131.1"/>
    <property type="molecule type" value="Genomic_DNA"/>
</dbReference>
<name>A0A6J7M5P2_9ZZZZ</name>
<sequence>MTTITETFTETFTEIGTEIATAIDTCMEANADAGTATAADGALDTAEEWLTRPRIGQLAGKNEQTIDRDIKRHGFESRSLPKGSKLFRVSDFIRIGRIKATDIPNELTAGQAVEVLRLQEQVAALLRENCELRGRLEEVRCGRIDARPARREGQSDQGE</sequence>
<dbReference type="AlphaFoldDB" id="A0A6J7M5P2"/>
<accession>A0A6J7M5P2</accession>
<protein>
    <submittedName>
        <fullName evidence="1">Unannotated protein</fullName>
    </submittedName>
</protein>
<evidence type="ECO:0000313" key="1">
    <source>
        <dbReference type="EMBL" id="CAB4976131.1"/>
    </source>
</evidence>
<reference evidence="1" key="1">
    <citation type="submission" date="2020-05" db="EMBL/GenBank/DDBJ databases">
        <authorList>
            <person name="Chiriac C."/>
            <person name="Salcher M."/>
            <person name="Ghai R."/>
            <person name="Kavagutti S V."/>
        </authorList>
    </citation>
    <scope>NUCLEOTIDE SEQUENCE</scope>
</reference>
<organism evidence="1">
    <name type="scientific">freshwater metagenome</name>
    <dbReference type="NCBI Taxonomy" id="449393"/>
    <lineage>
        <taxon>unclassified sequences</taxon>
        <taxon>metagenomes</taxon>
        <taxon>ecological metagenomes</taxon>
    </lineage>
</organism>
<gene>
    <name evidence="1" type="ORF">UFOPK3772_03698</name>
</gene>
<proteinExistence type="predicted"/>